<feature type="transmembrane region" description="Helical" evidence="1">
    <location>
        <begin position="89"/>
        <end position="112"/>
    </location>
</feature>
<feature type="transmembrane region" description="Helical" evidence="1">
    <location>
        <begin position="53"/>
        <end position="77"/>
    </location>
</feature>
<name>A0A9X1RS51_9BURK</name>
<dbReference type="AlphaFoldDB" id="A0A9X1RS51"/>
<sequence length="166" mass="17903">MMMRATQHSVQTMTADSEDIDLRHPSGPLIYGVIEVMVLIVVYLYSDLNSFSGAGLFVLALFATGIISAFNCLWALWNTVSVRARTLKIWNGVAAILHGTASIAIFLIFCELSDSGRLLRRRALSDGKSVPEFAAPPDDGNMGGACAFGLTYFLDSSQRAGPDTHG</sequence>
<feature type="transmembrane region" description="Helical" evidence="1">
    <location>
        <begin position="29"/>
        <end position="46"/>
    </location>
</feature>
<dbReference type="EMBL" id="JAKLJA010000012">
    <property type="protein sequence ID" value="MCG5074931.1"/>
    <property type="molecule type" value="Genomic_DNA"/>
</dbReference>
<keyword evidence="1" id="KW-0472">Membrane</keyword>
<keyword evidence="1" id="KW-0812">Transmembrane</keyword>
<gene>
    <name evidence="2" type="ORF">L5014_16445</name>
</gene>
<evidence type="ECO:0000256" key="1">
    <source>
        <dbReference type="SAM" id="Phobius"/>
    </source>
</evidence>
<dbReference type="Proteomes" id="UP001139308">
    <property type="component" value="Unassembled WGS sequence"/>
</dbReference>
<protein>
    <submittedName>
        <fullName evidence="2">Uncharacterized protein</fullName>
    </submittedName>
</protein>
<evidence type="ECO:0000313" key="2">
    <source>
        <dbReference type="EMBL" id="MCG5074931.1"/>
    </source>
</evidence>
<keyword evidence="1" id="KW-1133">Transmembrane helix</keyword>
<comment type="caution">
    <text evidence="2">The sequence shown here is derived from an EMBL/GenBank/DDBJ whole genome shotgun (WGS) entry which is preliminary data.</text>
</comment>
<proteinExistence type="predicted"/>
<organism evidence="2 3">
    <name type="scientific">Paraburkholderia tagetis</name>
    <dbReference type="NCBI Taxonomy" id="2913261"/>
    <lineage>
        <taxon>Bacteria</taxon>
        <taxon>Pseudomonadati</taxon>
        <taxon>Pseudomonadota</taxon>
        <taxon>Betaproteobacteria</taxon>
        <taxon>Burkholderiales</taxon>
        <taxon>Burkholderiaceae</taxon>
        <taxon>Paraburkholderia</taxon>
    </lineage>
</organism>
<accession>A0A9X1RS51</accession>
<evidence type="ECO:0000313" key="3">
    <source>
        <dbReference type="Proteomes" id="UP001139308"/>
    </source>
</evidence>
<reference evidence="2" key="1">
    <citation type="submission" date="2022-01" db="EMBL/GenBank/DDBJ databases">
        <title>Genome sequence and assembly of Parabukholderia sp. RG36.</title>
        <authorList>
            <person name="Chhetri G."/>
        </authorList>
    </citation>
    <scope>NUCLEOTIDE SEQUENCE</scope>
    <source>
        <strain evidence="2">RG36</strain>
    </source>
</reference>
<keyword evidence="3" id="KW-1185">Reference proteome</keyword>
<dbReference type="RefSeq" id="WP_238464795.1">
    <property type="nucleotide sequence ID" value="NZ_JAKLJA010000012.1"/>
</dbReference>